<reference evidence="8" key="1">
    <citation type="journal article" date="2021" name="PeerJ">
        <title>Extensive microbial diversity within the chicken gut microbiome revealed by metagenomics and culture.</title>
        <authorList>
            <person name="Gilroy R."/>
            <person name="Ravi A."/>
            <person name="Getino M."/>
            <person name="Pursley I."/>
            <person name="Horton D.L."/>
            <person name="Alikhan N.F."/>
            <person name="Baker D."/>
            <person name="Gharbi K."/>
            <person name="Hall N."/>
            <person name="Watson M."/>
            <person name="Adriaenssens E.M."/>
            <person name="Foster-Nyarko E."/>
            <person name="Jarju S."/>
            <person name="Secka A."/>
            <person name="Antonio M."/>
            <person name="Oren A."/>
            <person name="Chaudhuri R.R."/>
            <person name="La Ragione R."/>
            <person name="Hildebrand F."/>
            <person name="Pallen M.J."/>
        </authorList>
    </citation>
    <scope>NUCLEOTIDE SEQUENCE</scope>
    <source>
        <strain evidence="8">ChiGjej1B1-18357</strain>
    </source>
</reference>
<comment type="caution">
    <text evidence="8">The sequence shown here is derived from an EMBL/GenBank/DDBJ whole genome shotgun (WGS) entry which is preliminary data.</text>
</comment>
<evidence type="ECO:0000256" key="5">
    <source>
        <dbReference type="ARBA" id="ARBA00023136"/>
    </source>
</evidence>
<feature type="transmembrane region" description="Helical" evidence="6">
    <location>
        <begin position="580"/>
        <end position="599"/>
    </location>
</feature>
<reference evidence="8" key="2">
    <citation type="submission" date="2021-09" db="EMBL/GenBank/DDBJ databases">
        <authorList>
            <person name="Gilroy R."/>
        </authorList>
    </citation>
    <scope>NUCLEOTIDE SEQUENCE</scope>
    <source>
        <strain evidence="8">ChiGjej1B1-18357</strain>
    </source>
</reference>
<keyword evidence="3 6" id="KW-0812">Transmembrane</keyword>
<dbReference type="Gene3D" id="1.20.1640.10">
    <property type="entry name" value="Multidrug efflux transporter AcrB transmembrane domain"/>
    <property type="match status" value="2"/>
</dbReference>
<feature type="transmembrane region" description="Helical" evidence="6">
    <location>
        <begin position="333"/>
        <end position="355"/>
    </location>
</feature>
<dbReference type="PANTHER" id="PTHR33406">
    <property type="entry name" value="MEMBRANE PROTEIN MJ1562-RELATED"/>
    <property type="match status" value="1"/>
</dbReference>
<feature type="transmembrane region" description="Helical" evidence="6">
    <location>
        <begin position="361"/>
        <end position="385"/>
    </location>
</feature>
<dbReference type="EMBL" id="DYXM01000253">
    <property type="protein sequence ID" value="HJE91959.1"/>
    <property type="molecule type" value="Genomic_DNA"/>
</dbReference>
<dbReference type="PROSITE" id="PS50156">
    <property type="entry name" value="SSD"/>
    <property type="match status" value="1"/>
</dbReference>
<dbReference type="SUPFAM" id="SSF82866">
    <property type="entry name" value="Multidrug efflux transporter AcrB transmembrane domain"/>
    <property type="match status" value="2"/>
</dbReference>
<feature type="transmembrane region" description="Helical" evidence="6">
    <location>
        <begin position="692"/>
        <end position="710"/>
    </location>
</feature>
<evidence type="ECO:0000256" key="6">
    <source>
        <dbReference type="SAM" id="Phobius"/>
    </source>
</evidence>
<comment type="subcellular location">
    <subcellularLocation>
        <location evidence="1">Cell membrane</location>
        <topology evidence="1">Multi-pass membrane protein</topology>
    </subcellularLocation>
</comment>
<gene>
    <name evidence="8" type="ORF">K8V11_13220</name>
</gene>
<evidence type="ECO:0000256" key="4">
    <source>
        <dbReference type="ARBA" id="ARBA00022989"/>
    </source>
</evidence>
<sequence length="788" mass="83543">MAKFLYRVGRSAYAHRWRFIAVWLLIVVAAATAAMTLSKPTSTTFSIPGLESIETQEEMSSKFPGQEDQMEAPAGQVVVKAPEGKTLTDPEVSEQVTSLVDDLKTQPYLTGTETLVDPATAAAGMAQQLGEAKAAQKLPQEQIDADIAAMSPLSEDKRTGLLDVTFDSESSMDIPAEDVEAFKEVVEKHESSDLEIAYSGNAFQTQEIGGAAELIGIAVAALVLIITFGSFVAAGMPLLTGVTGVGIGIAGVLAATSVTDTINSMTPTLASMIGLAVGIDYALFIVSRFRSELIKHVDGYDISPAELAKRIKTIDRAERAHIAGMAVGKAGSAVVFAGLTVVIALVALSIINIPFLTAMALAAAVTVVIAVLVALTLLPAILGAFGTKVFAGRAPVVKAPDPENEAPTVGLKWVRQIRKRPIVFAGAVVAVLVLLALPVAQLRLAMPSDGSMKPGSPNRVAYEMIEEGFGPGRNAPMVALVEADGKSPEEAMPIYAKAAMELQDTEGVSNAQVAQVSEDGTAAQVMITPEVGATDERAAEVLENIRSGEGAFQSETGATYAVTGVSPIYEDISDRLSEVLIPYIAIVLVLAFLLLMVVFRSILVPLVAALGFALSVAATFGITVGLWQEGWGGIISDPQPIISFLPIMLIGLVFGLAMDYQVFLVSRMREGFVHGKTAHNAVSNGFKHGARVVTAAALIMISVFAAFMLMDEPFIKVMGFALAAAVFLDAFLVRMTLIPAVMFLLGDYAWKLPKWLDKILPHVDIEGETLVEIEDELWQKKQSADAQR</sequence>
<feature type="domain" description="SSD" evidence="7">
    <location>
        <begin position="221"/>
        <end position="384"/>
    </location>
</feature>
<dbReference type="InterPro" id="IPR050545">
    <property type="entry name" value="Mycobact_MmpL"/>
</dbReference>
<proteinExistence type="predicted"/>
<dbReference type="Pfam" id="PF03176">
    <property type="entry name" value="MMPL"/>
    <property type="match status" value="3"/>
</dbReference>
<feature type="transmembrane region" description="Helical" evidence="6">
    <location>
        <begin position="606"/>
        <end position="628"/>
    </location>
</feature>
<organism evidence="8 9">
    <name type="scientific">Dietzia timorensis</name>
    <dbReference type="NCBI Taxonomy" id="499555"/>
    <lineage>
        <taxon>Bacteria</taxon>
        <taxon>Bacillati</taxon>
        <taxon>Actinomycetota</taxon>
        <taxon>Actinomycetes</taxon>
        <taxon>Mycobacteriales</taxon>
        <taxon>Dietziaceae</taxon>
        <taxon>Dietzia</taxon>
    </lineage>
</organism>
<name>A0A921F7A4_9ACTN</name>
<dbReference type="InterPro" id="IPR000731">
    <property type="entry name" value="SSD"/>
</dbReference>
<dbReference type="InterPro" id="IPR004869">
    <property type="entry name" value="MMPL_dom"/>
</dbReference>
<evidence type="ECO:0000259" key="7">
    <source>
        <dbReference type="PROSITE" id="PS50156"/>
    </source>
</evidence>
<dbReference type="RefSeq" id="WP_303915184.1">
    <property type="nucleotide sequence ID" value="NZ_DYXM01000253.1"/>
</dbReference>
<evidence type="ECO:0000256" key="3">
    <source>
        <dbReference type="ARBA" id="ARBA00022692"/>
    </source>
</evidence>
<evidence type="ECO:0000313" key="8">
    <source>
        <dbReference type="EMBL" id="HJE91959.1"/>
    </source>
</evidence>
<dbReference type="PANTHER" id="PTHR33406:SF13">
    <property type="entry name" value="MEMBRANE PROTEIN YDFJ"/>
    <property type="match status" value="1"/>
</dbReference>
<feature type="transmembrane region" description="Helical" evidence="6">
    <location>
        <begin position="214"/>
        <end position="233"/>
    </location>
</feature>
<evidence type="ECO:0000313" key="9">
    <source>
        <dbReference type="Proteomes" id="UP000776650"/>
    </source>
</evidence>
<accession>A0A921F7A4</accession>
<dbReference type="AlphaFoldDB" id="A0A921F7A4"/>
<dbReference type="GO" id="GO:0005886">
    <property type="term" value="C:plasma membrane"/>
    <property type="evidence" value="ECO:0007669"/>
    <property type="project" value="UniProtKB-SubCell"/>
</dbReference>
<evidence type="ECO:0000256" key="1">
    <source>
        <dbReference type="ARBA" id="ARBA00004651"/>
    </source>
</evidence>
<feature type="transmembrane region" description="Helical" evidence="6">
    <location>
        <begin position="722"/>
        <end position="745"/>
    </location>
</feature>
<dbReference type="Proteomes" id="UP000776650">
    <property type="component" value="Unassembled WGS sequence"/>
</dbReference>
<protein>
    <submittedName>
        <fullName evidence="8">MMPL family transporter</fullName>
    </submittedName>
</protein>
<keyword evidence="4 6" id="KW-1133">Transmembrane helix</keyword>
<feature type="transmembrane region" description="Helical" evidence="6">
    <location>
        <begin position="422"/>
        <end position="444"/>
    </location>
</feature>
<evidence type="ECO:0000256" key="2">
    <source>
        <dbReference type="ARBA" id="ARBA00022475"/>
    </source>
</evidence>
<keyword evidence="2" id="KW-1003">Cell membrane</keyword>
<feature type="transmembrane region" description="Helical" evidence="6">
    <location>
        <begin position="268"/>
        <end position="286"/>
    </location>
</feature>
<feature type="transmembrane region" description="Helical" evidence="6">
    <location>
        <begin position="640"/>
        <end position="660"/>
    </location>
</feature>
<keyword evidence="5 6" id="KW-0472">Membrane</keyword>
<feature type="transmembrane region" description="Helical" evidence="6">
    <location>
        <begin position="238"/>
        <end position="256"/>
    </location>
</feature>